<accession>A0A345P8Q8</accession>
<dbReference type="Proteomes" id="UP000253940">
    <property type="component" value="Chromosome"/>
</dbReference>
<dbReference type="RefSeq" id="WP_114899775.1">
    <property type="nucleotide sequence ID" value="NZ_CP031222.1"/>
</dbReference>
<organism evidence="1 2">
    <name type="scientific">Aquirhabdus parva</name>
    <dbReference type="NCBI Taxonomy" id="2283318"/>
    <lineage>
        <taxon>Bacteria</taxon>
        <taxon>Pseudomonadati</taxon>
        <taxon>Pseudomonadota</taxon>
        <taxon>Gammaproteobacteria</taxon>
        <taxon>Moraxellales</taxon>
        <taxon>Moraxellaceae</taxon>
        <taxon>Aquirhabdus</taxon>
    </lineage>
</organism>
<keyword evidence="2" id="KW-1185">Reference proteome</keyword>
<sequence length="191" mass="21195">MSSALVSHTVEELKKLTTEELVALFKSLPSPSITEMDGEFAACLLQQPSSLSRLFGHISVANPLMPWLCKAFRPVDAESGRGYNTFSLLGKVVQRFPMQTVIAPSRYDGNPAYTLVYHLYHSMCGDIHMVDEVRKVADGVYLGIGTWGFTRAQRQIPLPFLLEGPIGVYRKDIGRKRSGAVLAREIPALNR</sequence>
<dbReference type="KEGG" id="mbah:HYN46_13015"/>
<dbReference type="OrthoDB" id="4533163at2"/>
<gene>
    <name evidence="1" type="ORF">HYN46_13015</name>
</gene>
<evidence type="ECO:0000313" key="2">
    <source>
        <dbReference type="Proteomes" id="UP000253940"/>
    </source>
</evidence>
<protein>
    <submittedName>
        <fullName evidence="1">Uncharacterized protein</fullName>
    </submittedName>
</protein>
<name>A0A345P8Q8_9GAMM</name>
<dbReference type="AlphaFoldDB" id="A0A345P8Q8"/>
<proteinExistence type="predicted"/>
<reference evidence="1 2" key="1">
    <citation type="submission" date="2018-07" db="EMBL/GenBank/DDBJ databases">
        <title>Genome sequencing of Moraxellaceae gen. HYN0046.</title>
        <authorList>
            <person name="Kim M."/>
            <person name="Yi H."/>
        </authorList>
    </citation>
    <scope>NUCLEOTIDE SEQUENCE [LARGE SCALE GENOMIC DNA]</scope>
    <source>
        <strain evidence="1 2">HYN0046</strain>
    </source>
</reference>
<evidence type="ECO:0000313" key="1">
    <source>
        <dbReference type="EMBL" id="AXI03667.1"/>
    </source>
</evidence>
<dbReference type="EMBL" id="CP031222">
    <property type="protein sequence ID" value="AXI03667.1"/>
    <property type="molecule type" value="Genomic_DNA"/>
</dbReference>